<feature type="transmembrane region" description="Helical" evidence="9">
    <location>
        <begin position="90"/>
        <end position="114"/>
    </location>
</feature>
<accession>A0A1M6VQF1</accession>
<dbReference type="EMBL" id="FQZK01000036">
    <property type="protein sequence ID" value="SHK83561.1"/>
    <property type="molecule type" value="Genomic_DNA"/>
</dbReference>
<evidence type="ECO:0000313" key="12">
    <source>
        <dbReference type="Proteomes" id="UP000184452"/>
    </source>
</evidence>
<keyword evidence="9" id="KW-1133">Transmembrane helix</keyword>
<dbReference type="GO" id="GO:0000155">
    <property type="term" value="F:phosphorelay sensor kinase activity"/>
    <property type="evidence" value="ECO:0007669"/>
    <property type="project" value="InterPro"/>
</dbReference>
<dbReference type="GO" id="GO:0046983">
    <property type="term" value="F:protein dimerization activity"/>
    <property type="evidence" value="ECO:0007669"/>
    <property type="project" value="InterPro"/>
</dbReference>
<name>A0A1M6VQF1_9ACTN</name>
<keyword evidence="6 11" id="KW-0418">Kinase</keyword>
<evidence type="ECO:0000256" key="1">
    <source>
        <dbReference type="ARBA" id="ARBA00000085"/>
    </source>
</evidence>
<dbReference type="PANTHER" id="PTHR24421">
    <property type="entry name" value="NITRATE/NITRITE SENSOR PROTEIN NARX-RELATED"/>
    <property type="match status" value="1"/>
</dbReference>
<dbReference type="Proteomes" id="UP000184452">
    <property type="component" value="Unassembled WGS sequence"/>
</dbReference>
<evidence type="ECO:0000256" key="7">
    <source>
        <dbReference type="ARBA" id="ARBA00022840"/>
    </source>
</evidence>
<dbReference type="GO" id="GO:0016020">
    <property type="term" value="C:membrane"/>
    <property type="evidence" value="ECO:0007669"/>
    <property type="project" value="InterPro"/>
</dbReference>
<dbReference type="InterPro" id="IPR011712">
    <property type="entry name" value="Sig_transdc_His_kin_sub3_dim/P"/>
</dbReference>
<organism evidence="11 12">
    <name type="scientific">Nocardiopsis flavescens</name>
    <dbReference type="NCBI Taxonomy" id="758803"/>
    <lineage>
        <taxon>Bacteria</taxon>
        <taxon>Bacillati</taxon>
        <taxon>Actinomycetota</taxon>
        <taxon>Actinomycetes</taxon>
        <taxon>Streptosporangiales</taxon>
        <taxon>Nocardiopsidaceae</taxon>
        <taxon>Nocardiopsis</taxon>
    </lineage>
</organism>
<protein>
    <recommendedName>
        <fullName evidence="2">histidine kinase</fullName>
        <ecNumber evidence="2">2.7.13.3</ecNumber>
    </recommendedName>
</protein>
<keyword evidence="8" id="KW-0902">Two-component regulatory system</keyword>
<dbReference type="GO" id="GO:0005524">
    <property type="term" value="F:ATP binding"/>
    <property type="evidence" value="ECO:0007669"/>
    <property type="project" value="UniProtKB-KW"/>
</dbReference>
<keyword evidence="7" id="KW-0067">ATP-binding</keyword>
<dbReference type="InterPro" id="IPR050482">
    <property type="entry name" value="Sensor_HK_TwoCompSys"/>
</dbReference>
<dbReference type="Pfam" id="PF07730">
    <property type="entry name" value="HisKA_3"/>
    <property type="match status" value="1"/>
</dbReference>
<dbReference type="SUPFAM" id="SSF55874">
    <property type="entry name" value="ATPase domain of HSP90 chaperone/DNA topoisomerase II/histidine kinase"/>
    <property type="match status" value="1"/>
</dbReference>
<evidence type="ECO:0000256" key="4">
    <source>
        <dbReference type="ARBA" id="ARBA00022679"/>
    </source>
</evidence>
<evidence type="ECO:0000256" key="2">
    <source>
        <dbReference type="ARBA" id="ARBA00012438"/>
    </source>
</evidence>
<dbReference type="InterPro" id="IPR036890">
    <property type="entry name" value="HATPase_C_sf"/>
</dbReference>
<sequence length="417" mass="43131">MTESETGAPASAAPGAGALLRRPWVRAALVSVLCSLLGPPFFLVSLGLYLDSDPRDHGALLAFALLDVPIGLAAGIAAGPLRRSTAGNLVLVLAGSVSSWALPACAVATVRLGARRSHPLAGLVLLLTVGSGTAFARLHSRLTGIASEPLLFEVLAVGALTLFLLLWGYALGTREALVATLRERAEAAERERVATVRGRNADIARTRAEERNAIARDMHDGLSHQLAIIAMHAGALAYRSDLPPDRMREAAGTVRDAAADANGVLREVLSALRAVGPGAPSRSGTEPLPTPASLGELVEGARAAGQRVDVRWRGLDPGDLGSLAPTTAVSLARVTSELLMNARKHAPGEPVELVFAREGDALTVRAANAVVDGASPAQGTGLGLVGVAERAQLLGGTARYGGVGGRFEVEVRVPWRL</sequence>
<evidence type="ECO:0000256" key="9">
    <source>
        <dbReference type="SAM" id="Phobius"/>
    </source>
</evidence>
<keyword evidence="4" id="KW-0808">Transferase</keyword>
<comment type="catalytic activity">
    <reaction evidence="1">
        <text>ATP + protein L-histidine = ADP + protein N-phospho-L-histidine.</text>
        <dbReference type="EC" id="2.7.13.3"/>
    </reaction>
</comment>
<dbReference type="Gene3D" id="3.30.565.10">
    <property type="entry name" value="Histidine kinase-like ATPase, C-terminal domain"/>
    <property type="match status" value="1"/>
</dbReference>
<keyword evidence="9" id="KW-0472">Membrane</keyword>
<dbReference type="PANTHER" id="PTHR24421:SF10">
    <property type="entry name" value="NITRATE_NITRITE SENSOR PROTEIN NARQ"/>
    <property type="match status" value="1"/>
</dbReference>
<evidence type="ECO:0000256" key="3">
    <source>
        <dbReference type="ARBA" id="ARBA00022553"/>
    </source>
</evidence>
<feature type="transmembrane region" description="Helical" evidence="9">
    <location>
        <begin position="60"/>
        <end position="78"/>
    </location>
</feature>
<dbReference type="Gene3D" id="1.20.5.1930">
    <property type="match status" value="1"/>
</dbReference>
<evidence type="ECO:0000256" key="5">
    <source>
        <dbReference type="ARBA" id="ARBA00022741"/>
    </source>
</evidence>
<keyword evidence="12" id="KW-1185">Reference proteome</keyword>
<dbReference type="RefSeq" id="WP_073384165.1">
    <property type="nucleotide sequence ID" value="NZ_FQZK01000036.1"/>
</dbReference>
<keyword evidence="9" id="KW-0812">Transmembrane</keyword>
<dbReference type="STRING" id="758803.SAMN05421803_13623"/>
<feature type="domain" description="Signal transduction histidine kinase subgroup 3 dimerisation and phosphoacceptor" evidence="10">
    <location>
        <begin position="210"/>
        <end position="274"/>
    </location>
</feature>
<evidence type="ECO:0000313" key="11">
    <source>
        <dbReference type="EMBL" id="SHK83561.1"/>
    </source>
</evidence>
<dbReference type="OrthoDB" id="227596at2"/>
<feature type="transmembrane region" description="Helical" evidence="9">
    <location>
        <begin position="27"/>
        <end position="48"/>
    </location>
</feature>
<keyword evidence="3" id="KW-0597">Phosphoprotein</keyword>
<dbReference type="EC" id="2.7.13.3" evidence="2"/>
<proteinExistence type="predicted"/>
<dbReference type="AlphaFoldDB" id="A0A1M6VQF1"/>
<evidence type="ECO:0000256" key="6">
    <source>
        <dbReference type="ARBA" id="ARBA00022777"/>
    </source>
</evidence>
<feature type="transmembrane region" description="Helical" evidence="9">
    <location>
        <begin position="120"/>
        <end position="138"/>
    </location>
</feature>
<feature type="transmembrane region" description="Helical" evidence="9">
    <location>
        <begin position="150"/>
        <end position="170"/>
    </location>
</feature>
<reference evidence="11 12" key="1">
    <citation type="submission" date="2016-11" db="EMBL/GenBank/DDBJ databases">
        <authorList>
            <person name="Jaros S."/>
            <person name="Januszkiewicz K."/>
            <person name="Wedrychowicz H."/>
        </authorList>
    </citation>
    <scope>NUCLEOTIDE SEQUENCE [LARGE SCALE GENOMIC DNA]</scope>
    <source>
        <strain evidence="11 12">CGMCC 4.5723</strain>
    </source>
</reference>
<keyword evidence="5" id="KW-0547">Nucleotide-binding</keyword>
<evidence type="ECO:0000256" key="8">
    <source>
        <dbReference type="ARBA" id="ARBA00023012"/>
    </source>
</evidence>
<evidence type="ECO:0000259" key="10">
    <source>
        <dbReference type="Pfam" id="PF07730"/>
    </source>
</evidence>
<gene>
    <name evidence="11" type="ORF">SAMN05421803_13623</name>
</gene>